<feature type="domain" description="MacB-like periplasmic core" evidence="8">
    <location>
        <begin position="443"/>
        <end position="625"/>
    </location>
</feature>
<evidence type="ECO:0008006" key="11">
    <source>
        <dbReference type="Google" id="ProtNLM"/>
    </source>
</evidence>
<dbReference type="Pfam" id="PF02687">
    <property type="entry name" value="FtsX"/>
    <property type="match status" value="2"/>
</dbReference>
<feature type="transmembrane region" description="Helical" evidence="6">
    <location>
        <begin position="318"/>
        <end position="344"/>
    </location>
</feature>
<proteinExistence type="predicted"/>
<evidence type="ECO:0000256" key="5">
    <source>
        <dbReference type="ARBA" id="ARBA00023136"/>
    </source>
</evidence>
<dbReference type="AlphaFoldDB" id="A0A2G8R932"/>
<dbReference type="PANTHER" id="PTHR30287">
    <property type="entry name" value="MEMBRANE COMPONENT OF PREDICTED ABC SUPERFAMILY METABOLITE UPTAKE TRANSPORTER"/>
    <property type="match status" value="1"/>
</dbReference>
<dbReference type="RefSeq" id="WP_099912796.1">
    <property type="nucleotide sequence ID" value="NZ_AWWI01000141.1"/>
</dbReference>
<feature type="transmembrane region" description="Helical" evidence="6">
    <location>
        <begin position="221"/>
        <end position="244"/>
    </location>
</feature>
<comment type="subcellular location">
    <subcellularLocation>
        <location evidence="1">Cell membrane</location>
        <topology evidence="1">Multi-pass membrane protein</topology>
    </subcellularLocation>
</comment>
<dbReference type="InterPro" id="IPR003838">
    <property type="entry name" value="ABC3_permease_C"/>
</dbReference>
<feature type="domain" description="ABC3 transporter permease C-terminal" evidence="7">
    <location>
        <begin position="223"/>
        <end position="347"/>
    </location>
</feature>
<feature type="transmembrane region" description="Helical" evidence="6">
    <location>
        <begin position="438"/>
        <end position="458"/>
    </location>
</feature>
<feature type="domain" description="ABC3 transporter permease C-terminal" evidence="7">
    <location>
        <begin position="667"/>
        <end position="783"/>
    </location>
</feature>
<dbReference type="OrthoDB" id="343744at2"/>
<organism evidence="9 10">
    <name type="scientific">Puniceibacterium antarcticum</name>
    <dbReference type="NCBI Taxonomy" id="1206336"/>
    <lineage>
        <taxon>Bacteria</taxon>
        <taxon>Pseudomonadati</taxon>
        <taxon>Pseudomonadota</taxon>
        <taxon>Alphaproteobacteria</taxon>
        <taxon>Rhodobacterales</taxon>
        <taxon>Paracoccaceae</taxon>
        <taxon>Puniceibacterium</taxon>
    </lineage>
</organism>
<keyword evidence="5 6" id="KW-0472">Membrane</keyword>
<dbReference type="EMBL" id="AWWI01000141">
    <property type="protein sequence ID" value="PIL18047.1"/>
    <property type="molecule type" value="Genomic_DNA"/>
</dbReference>
<evidence type="ECO:0000259" key="7">
    <source>
        <dbReference type="Pfam" id="PF02687"/>
    </source>
</evidence>
<evidence type="ECO:0000313" key="9">
    <source>
        <dbReference type="EMBL" id="PIL18047.1"/>
    </source>
</evidence>
<evidence type="ECO:0000256" key="6">
    <source>
        <dbReference type="SAM" id="Phobius"/>
    </source>
</evidence>
<keyword evidence="4 6" id="KW-1133">Transmembrane helix</keyword>
<evidence type="ECO:0000256" key="2">
    <source>
        <dbReference type="ARBA" id="ARBA00022475"/>
    </source>
</evidence>
<feature type="transmembrane region" description="Helical" evidence="6">
    <location>
        <begin position="757"/>
        <end position="778"/>
    </location>
</feature>
<name>A0A2G8R932_9RHOB</name>
<dbReference type="Proteomes" id="UP000231259">
    <property type="component" value="Unassembled WGS sequence"/>
</dbReference>
<feature type="transmembrane region" description="Helical" evidence="6">
    <location>
        <begin position="714"/>
        <end position="737"/>
    </location>
</feature>
<dbReference type="PANTHER" id="PTHR30287:SF2">
    <property type="entry name" value="BLL1001 PROTEIN"/>
    <property type="match status" value="1"/>
</dbReference>
<keyword evidence="3 6" id="KW-0812">Transmembrane</keyword>
<comment type="caution">
    <text evidence="9">The sequence shown here is derived from an EMBL/GenBank/DDBJ whole genome shotgun (WGS) entry which is preliminary data.</text>
</comment>
<feature type="transmembrane region" description="Helical" evidence="6">
    <location>
        <begin position="365"/>
        <end position="385"/>
    </location>
</feature>
<feature type="transmembrane region" description="Helical" evidence="6">
    <location>
        <begin position="265"/>
        <end position="298"/>
    </location>
</feature>
<reference evidence="9 10" key="1">
    <citation type="submission" date="2013-09" db="EMBL/GenBank/DDBJ databases">
        <title>Genome sequencing of Phaeobacter antarcticus sp. nov. SM1211.</title>
        <authorList>
            <person name="Zhang X.-Y."/>
            <person name="Liu C."/>
            <person name="Chen X.-L."/>
            <person name="Xie B.-B."/>
            <person name="Qin Q.-L."/>
            <person name="Rong J.-C."/>
            <person name="Zhang Y.-Z."/>
        </authorList>
    </citation>
    <scope>NUCLEOTIDE SEQUENCE [LARGE SCALE GENOMIC DNA]</scope>
    <source>
        <strain evidence="9 10">SM1211</strain>
    </source>
</reference>
<sequence>MNAVAFQALWSHWRRHKVQLATLVLGLALATALWSGVQAINAEARKSYDRAAGVLGQDQLDRLEAPGGVTLSQYIALRRAGWDISPVVEGRLSGDDLRLLGVDPLSAPPQPALTALAGDSAALATFLGDGFLLVAPETAARLQGSDLPPRRIAADVPPGTAITDIGTALRLLRTDRLSHLLIRRQQAMGLTPLDQITDLKRVTPTDQSSLAQLTDSFHLNLTAFGLLSFAVGLFIVQSAIGLAFEQRRAAFRTLRALGISLRRLMALLAVELGVIALVSGAAGILLGYIIAAALLPGVAGTLRGLYGAEVTGTLSFDPLWALSALGIALLGAAAAGAQALWRVARMPLLAPAQPRAWAMASGRMIRMQTGAAIALLLLSGLLALWGDSLMAGFACLAALLIGAALALPVLLLVLLRLAGRFTRGPLSEWLVADARQQVPALSLALMALLLALAANVGVGTMVGSFRATFVGWLDQRLASELYITTRTPAEAEAIRTYLTPRTDAVLPIWSVAITLRGAPAQVYGVADDPTYRDHWPLLQAQPDAWDRLAQGDGVLINEQMARRDELSLGDPLTLSEGWQLPVVGVYSDYGNPQAQLIAGTDALATHYPDQLVLRFAVRADAAQVPALITDLTACFDLPDDALRNQAEIKALSLDIFDQTFLVSGALNVLTLGVAGFAMLTSLLTLSSLRLPQVAPVWALGVAPRQIALAELARTALLATLTWALAVPVGLALAWVLLAVVNVQAFGWRLPMQLFPGGWLWLGLWALVAALLASAWPVWRLVTLPGGQLLRVFANDR</sequence>
<feature type="transmembrane region" description="Helical" evidence="6">
    <location>
        <begin position="391"/>
        <end position="417"/>
    </location>
</feature>
<evidence type="ECO:0000259" key="8">
    <source>
        <dbReference type="Pfam" id="PF12704"/>
    </source>
</evidence>
<dbReference type="Pfam" id="PF12704">
    <property type="entry name" value="MacB_PCD"/>
    <property type="match status" value="1"/>
</dbReference>
<gene>
    <name evidence="9" type="ORF">P775_21740</name>
</gene>
<keyword evidence="2" id="KW-1003">Cell membrane</keyword>
<evidence type="ECO:0000256" key="1">
    <source>
        <dbReference type="ARBA" id="ARBA00004651"/>
    </source>
</evidence>
<evidence type="ECO:0000313" key="10">
    <source>
        <dbReference type="Proteomes" id="UP000231259"/>
    </source>
</evidence>
<dbReference type="GO" id="GO:0005886">
    <property type="term" value="C:plasma membrane"/>
    <property type="evidence" value="ECO:0007669"/>
    <property type="project" value="UniProtKB-SubCell"/>
</dbReference>
<dbReference type="InterPro" id="IPR038766">
    <property type="entry name" value="Membrane_comp_ABC_pdt"/>
</dbReference>
<keyword evidence="10" id="KW-1185">Reference proteome</keyword>
<protein>
    <recommendedName>
        <fullName evidence="11">ABC3 transporter permease protein domain-containing protein</fullName>
    </recommendedName>
</protein>
<accession>A0A2G8R932</accession>
<evidence type="ECO:0000256" key="3">
    <source>
        <dbReference type="ARBA" id="ARBA00022692"/>
    </source>
</evidence>
<evidence type="ECO:0000256" key="4">
    <source>
        <dbReference type="ARBA" id="ARBA00022989"/>
    </source>
</evidence>
<feature type="transmembrane region" description="Helical" evidence="6">
    <location>
        <begin position="660"/>
        <end position="685"/>
    </location>
</feature>
<dbReference type="InterPro" id="IPR025857">
    <property type="entry name" value="MacB_PCD"/>
</dbReference>